<comment type="caution">
    <text evidence="2">The sequence shown here is derived from an EMBL/GenBank/DDBJ whole genome shotgun (WGS) entry which is preliminary data.</text>
</comment>
<gene>
    <name evidence="2" type="ORF">KIPB_012826</name>
</gene>
<organism evidence="2 3">
    <name type="scientific">Kipferlia bialata</name>
    <dbReference type="NCBI Taxonomy" id="797122"/>
    <lineage>
        <taxon>Eukaryota</taxon>
        <taxon>Metamonada</taxon>
        <taxon>Carpediemonas-like organisms</taxon>
        <taxon>Kipferlia</taxon>
    </lineage>
</organism>
<dbReference type="EMBL" id="BDIP01005821">
    <property type="protein sequence ID" value="GCA63999.1"/>
    <property type="molecule type" value="Genomic_DNA"/>
</dbReference>
<protein>
    <submittedName>
        <fullName evidence="2">Uncharacterized protein</fullName>
    </submittedName>
</protein>
<proteinExistence type="predicted"/>
<dbReference type="Proteomes" id="UP000265618">
    <property type="component" value="Unassembled WGS sequence"/>
</dbReference>
<feature type="transmembrane region" description="Helical" evidence="1">
    <location>
        <begin position="40"/>
        <end position="66"/>
    </location>
</feature>
<keyword evidence="3" id="KW-1185">Reference proteome</keyword>
<evidence type="ECO:0000313" key="2">
    <source>
        <dbReference type="EMBL" id="GCA63999.1"/>
    </source>
</evidence>
<keyword evidence="1" id="KW-0812">Transmembrane</keyword>
<name>A0A391P0H1_9EUKA</name>
<dbReference type="AlphaFoldDB" id="A0A391P0H1"/>
<sequence>MGEHVHETPIRVCAGGVVSVHRYHGHYNGSGGDRSVSGTLMARLCVLATLVSGVLLLAPTPIGFACGTRVGQALQRAQMCSHCSNVLLRFSR</sequence>
<evidence type="ECO:0000313" key="3">
    <source>
        <dbReference type="Proteomes" id="UP000265618"/>
    </source>
</evidence>
<accession>A0A391P0H1</accession>
<evidence type="ECO:0000256" key="1">
    <source>
        <dbReference type="SAM" id="Phobius"/>
    </source>
</evidence>
<keyword evidence="1" id="KW-0472">Membrane</keyword>
<reference evidence="2 3" key="1">
    <citation type="journal article" date="2018" name="PLoS ONE">
        <title>The draft genome of Kipferlia bialata reveals reductive genome evolution in fornicate parasites.</title>
        <authorList>
            <person name="Tanifuji G."/>
            <person name="Takabayashi S."/>
            <person name="Kume K."/>
            <person name="Takagi M."/>
            <person name="Nakayama T."/>
            <person name="Kamikawa R."/>
            <person name="Inagaki Y."/>
            <person name="Hashimoto T."/>
        </authorList>
    </citation>
    <scope>NUCLEOTIDE SEQUENCE [LARGE SCALE GENOMIC DNA]</scope>
    <source>
        <strain evidence="2">NY0173</strain>
    </source>
</reference>
<keyword evidence="1" id="KW-1133">Transmembrane helix</keyword>